<keyword evidence="2" id="KW-0732">Signal</keyword>
<feature type="transmembrane region" description="Helical" evidence="1">
    <location>
        <begin position="141"/>
        <end position="159"/>
    </location>
</feature>
<organism evidence="3">
    <name type="scientific">Micromonas pusilla</name>
    <name type="common">Picoplanktonic green alga</name>
    <name type="synonym">Chromulina pusilla</name>
    <dbReference type="NCBI Taxonomy" id="38833"/>
    <lineage>
        <taxon>Eukaryota</taxon>
        <taxon>Viridiplantae</taxon>
        <taxon>Chlorophyta</taxon>
        <taxon>Mamiellophyceae</taxon>
        <taxon>Mamiellales</taxon>
        <taxon>Mamiellaceae</taxon>
        <taxon>Micromonas</taxon>
    </lineage>
</organism>
<dbReference type="EMBL" id="HBEQ01014957">
    <property type="protein sequence ID" value="CAD8526592.1"/>
    <property type="molecule type" value="Transcribed_RNA"/>
</dbReference>
<keyword evidence="1" id="KW-1133">Transmembrane helix</keyword>
<feature type="transmembrane region" description="Helical" evidence="1">
    <location>
        <begin position="102"/>
        <end position="129"/>
    </location>
</feature>
<dbReference type="AlphaFoldDB" id="A0A7S0IMU6"/>
<feature type="chain" id="PRO_5030858222" evidence="2">
    <location>
        <begin position="26"/>
        <end position="169"/>
    </location>
</feature>
<name>A0A7S0IMU6_MICPS</name>
<reference evidence="3" key="1">
    <citation type="submission" date="2021-01" db="EMBL/GenBank/DDBJ databases">
        <authorList>
            <person name="Corre E."/>
            <person name="Pelletier E."/>
            <person name="Niang G."/>
            <person name="Scheremetjew M."/>
            <person name="Finn R."/>
            <person name="Kale V."/>
            <person name="Holt S."/>
            <person name="Cochrane G."/>
            <person name="Meng A."/>
            <person name="Brown T."/>
            <person name="Cohen L."/>
        </authorList>
    </citation>
    <scope>NUCLEOTIDE SEQUENCE</scope>
    <source>
        <strain evidence="3">CCMP1723</strain>
    </source>
</reference>
<keyword evidence="1" id="KW-0472">Membrane</keyword>
<keyword evidence="1" id="KW-0812">Transmembrane</keyword>
<protein>
    <submittedName>
        <fullName evidence="3">Uncharacterized protein</fullName>
    </submittedName>
</protein>
<feature type="signal peptide" evidence="2">
    <location>
        <begin position="1"/>
        <end position="25"/>
    </location>
</feature>
<proteinExistence type="predicted"/>
<sequence>MAVKDTLLLILKIVPLAIYLRAAACKYSVPILGCDGELCPVAIGKKGDCVPTANTAEQLAWCEHAWTPWANGLMSSAGIDYRFKCSAGDGHEFAKILGAIEVWGYVLLWAAPQMGAFILTALMTGAIHFHLTFLKDKPEALVVQFALLAASCAVMMLSADAKAKKVKKA</sequence>
<gene>
    <name evidence="3" type="ORF">MCOM1403_LOCUS12061</name>
</gene>
<evidence type="ECO:0000256" key="2">
    <source>
        <dbReference type="SAM" id="SignalP"/>
    </source>
</evidence>
<evidence type="ECO:0000313" key="3">
    <source>
        <dbReference type="EMBL" id="CAD8526592.1"/>
    </source>
</evidence>
<evidence type="ECO:0000256" key="1">
    <source>
        <dbReference type="SAM" id="Phobius"/>
    </source>
</evidence>
<accession>A0A7S0IMU6</accession>